<dbReference type="Pfam" id="PF01042">
    <property type="entry name" value="Ribonuc_L-PSP"/>
    <property type="match status" value="1"/>
</dbReference>
<organism evidence="1 2">
    <name type="scientific">Xaviernesmea oryzae</name>
    <dbReference type="NCBI Taxonomy" id="464029"/>
    <lineage>
        <taxon>Bacteria</taxon>
        <taxon>Pseudomonadati</taxon>
        <taxon>Pseudomonadota</taxon>
        <taxon>Alphaproteobacteria</taxon>
        <taxon>Hyphomicrobiales</taxon>
        <taxon>Rhizobiaceae</taxon>
        <taxon>Rhizobium/Agrobacterium group</taxon>
        <taxon>Xaviernesmea</taxon>
    </lineage>
</organism>
<dbReference type="PANTHER" id="PTHR43857:SF1">
    <property type="entry name" value="YJGH FAMILY PROTEIN"/>
    <property type="match status" value="1"/>
</dbReference>
<dbReference type="RefSeq" id="WP_075628744.1">
    <property type="nucleotide sequence ID" value="NZ_FOAM01000017.1"/>
</dbReference>
<reference evidence="1 2" key="1">
    <citation type="submission" date="2016-09" db="EMBL/GenBank/DDBJ databases">
        <title>Rhizobium sp. nov., a novel species isolated from the rice rhizosphere.</title>
        <authorList>
            <person name="Zhao J."/>
            <person name="Zhang X."/>
        </authorList>
    </citation>
    <scope>NUCLEOTIDE SEQUENCE [LARGE SCALE GENOMIC DNA]</scope>
    <source>
        <strain evidence="1 2">1.7048</strain>
    </source>
</reference>
<name>A0A1Q9AU40_9HYPH</name>
<dbReference type="SUPFAM" id="SSF55298">
    <property type="entry name" value="YjgF-like"/>
    <property type="match status" value="1"/>
</dbReference>
<dbReference type="OrthoDB" id="5520786at2"/>
<gene>
    <name evidence="1" type="ORF">BJF93_23070</name>
</gene>
<dbReference type="EMBL" id="MKIP01000054">
    <property type="protein sequence ID" value="OLP58911.1"/>
    <property type="molecule type" value="Genomic_DNA"/>
</dbReference>
<dbReference type="Gene3D" id="3.30.1330.40">
    <property type="entry name" value="RutC-like"/>
    <property type="match status" value="1"/>
</dbReference>
<evidence type="ECO:0000313" key="2">
    <source>
        <dbReference type="Proteomes" id="UP000186364"/>
    </source>
</evidence>
<dbReference type="Proteomes" id="UP000186364">
    <property type="component" value="Unassembled WGS sequence"/>
</dbReference>
<dbReference type="InterPro" id="IPR006175">
    <property type="entry name" value="YjgF/YER057c/UK114"/>
</dbReference>
<dbReference type="InterPro" id="IPR035959">
    <property type="entry name" value="RutC-like_sf"/>
</dbReference>
<protein>
    <submittedName>
        <fullName evidence="1">Enamine deaminase RidA</fullName>
    </submittedName>
</protein>
<proteinExistence type="predicted"/>
<accession>A0A1Q9AU40</accession>
<dbReference type="CDD" id="cd00448">
    <property type="entry name" value="YjgF_YER057c_UK114_family"/>
    <property type="match status" value="1"/>
</dbReference>
<comment type="caution">
    <text evidence="1">The sequence shown here is derived from an EMBL/GenBank/DDBJ whole genome shotgun (WGS) entry which is preliminary data.</text>
</comment>
<dbReference type="PANTHER" id="PTHR43857">
    <property type="entry name" value="BLR7761 PROTEIN"/>
    <property type="match status" value="1"/>
</dbReference>
<evidence type="ECO:0000313" key="1">
    <source>
        <dbReference type="EMBL" id="OLP58911.1"/>
    </source>
</evidence>
<dbReference type="AlphaFoldDB" id="A0A1Q9AU40"/>
<sequence length="134" mass="14626">MKREIINPPALFESTRHGFSQAAIHGGDRKIVYIAGQVAFSPDQQVIGKDDLVVQAREAFKNLRRMLAEVGAEPGDVVRLRTYVVNHSLEKLAPVTAAILEFYEGAIPAPNTFIGVQSLALPDFLIEVEATAVI</sequence>
<keyword evidence="2" id="KW-1185">Reference proteome</keyword>